<dbReference type="Gene3D" id="3.40.50.720">
    <property type="entry name" value="NAD(P)-binding Rossmann-like Domain"/>
    <property type="match status" value="1"/>
</dbReference>
<dbReference type="Pfam" id="PF00106">
    <property type="entry name" value="adh_short"/>
    <property type="match status" value="1"/>
</dbReference>
<comment type="similarity">
    <text evidence="1 3">Belongs to the short-chain dehydrogenases/reductases (SDR) family.</text>
</comment>
<dbReference type="GO" id="GO:0005783">
    <property type="term" value="C:endoplasmic reticulum"/>
    <property type="evidence" value="ECO:0000318"/>
    <property type="project" value="GO_Central"/>
</dbReference>
<name>A0A0K9PJ38_ZOSMR</name>
<evidence type="ECO:0000256" key="1">
    <source>
        <dbReference type="ARBA" id="ARBA00006484"/>
    </source>
</evidence>
<proteinExistence type="inferred from homology"/>
<dbReference type="AlphaFoldDB" id="A0A0K9PJ38"/>
<dbReference type="PANTHER" id="PTHR44169">
    <property type="entry name" value="NADPH-DEPENDENT 1-ACYLDIHYDROXYACETONE PHOSPHATE REDUCTASE"/>
    <property type="match status" value="1"/>
</dbReference>
<accession>A0A0K9PJ38</accession>
<sequence length="277" mass="30491">MEYSGKIVVLITGCSEGGIGYALAREFASENCLVVATSRSIGSMRSLESDSRFYLLELDVVSEESARKAVSDVMAKFGHIDVLINNAGVQSVGPLAELPMSIISDIIDTNFYGSLRMIQMVVPDMIFRRKGKIVNIGSISGLLSTPFSGAYCASKAALHAATDSLRLELSPFGIQVTCVAPGAIRSNIGNNSMATYNRMQEWKLFKSFDSAIRSRATFFQRGKATPAEDFAKKTVAVILKKNPPAYFTYGQLTTIATIYYYLPIWFKDFIFRKMLKS</sequence>
<keyword evidence="4" id="KW-0812">Transmembrane</keyword>
<reference evidence="6" key="1">
    <citation type="journal article" date="2016" name="Nature">
        <title>The genome of the seagrass Zostera marina reveals angiosperm adaptation to the sea.</title>
        <authorList>
            <person name="Olsen J.L."/>
            <person name="Rouze P."/>
            <person name="Verhelst B."/>
            <person name="Lin Y.-C."/>
            <person name="Bayer T."/>
            <person name="Collen J."/>
            <person name="Dattolo E."/>
            <person name="De Paoli E."/>
            <person name="Dittami S."/>
            <person name="Maumus F."/>
            <person name="Michel G."/>
            <person name="Kersting A."/>
            <person name="Lauritano C."/>
            <person name="Lohaus R."/>
            <person name="Toepel M."/>
            <person name="Tonon T."/>
            <person name="Vanneste K."/>
            <person name="Amirebrahimi M."/>
            <person name="Brakel J."/>
            <person name="Bostroem C."/>
            <person name="Chovatia M."/>
            <person name="Grimwood J."/>
            <person name="Jenkins J.W."/>
            <person name="Jueterbock A."/>
            <person name="Mraz A."/>
            <person name="Stam W.T."/>
            <person name="Tice H."/>
            <person name="Bornberg-Bauer E."/>
            <person name="Green P.J."/>
            <person name="Pearson G.A."/>
            <person name="Procaccini G."/>
            <person name="Duarte C.M."/>
            <person name="Schmutz J."/>
            <person name="Reusch T.B.H."/>
            <person name="Van de Peer Y."/>
        </authorList>
    </citation>
    <scope>NUCLEOTIDE SEQUENCE [LARGE SCALE GENOMIC DNA]</scope>
    <source>
        <strain evidence="6">cv. Finnish</strain>
    </source>
</reference>
<keyword evidence="2" id="KW-0560">Oxidoreductase</keyword>
<evidence type="ECO:0000256" key="4">
    <source>
        <dbReference type="SAM" id="Phobius"/>
    </source>
</evidence>
<dbReference type="Proteomes" id="UP000036987">
    <property type="component" value="Unassembled WGS sequence"/>
</dbReference>
<keyword evidence="4" id="KW-0472">Membrane</keyword>
<evidence type="ECO:0000313" key="6">
    <source>
        <dbReference type="Proteomes" id="UP000036987"/>
    </source>
</evidence>
<feature type="transmembrane region" description="Helical" evidence="4">
    <location>
        <begin position="246"/>
        <end position="266"/>
    </location>
</feature>
<gene>
    <name evidence="5" type="ORF">ZOSMA_224G00160</name>
</gene>
<organism evidence="5 6">
    <name type="scientific">Zostera marina</name>
    <name type="common">Eelgrass</name>
    <dbReference type="NCBI Taxonomy" id="29655"/>
    <lineage>
        <taxon>Eukaryota</taxon>
        <taxon>Viridiplantae</taxon>
        <taxon>Streptophyta</taxon>
        <taxon>Embryophyta</taxon>
        <taxon>Tracheophyta</taxon>
        <taxon>Spermatophyta</taxon>
        <taxon>Magnoliopsida</taxon>
        <taxon>Liliopsida</taxon>
        <taxon>Zosteraceae</taxon>
        <taxon>Zostera</taxon>
    </lineage>
</organism>
<dbReference type="InterPro" id="IPR002347">
    <property type="entry name" value="SDR_fam"/>
</dbReference>
<protein>
    <submittedName>
        <fullName evidence="5">Dehydrogenase/reductase SDR family protein 7-like protein</fullName>
    </submittedName>
</protein>
<keyword evidence="4" id="KW-1133">Transmembrane helix</keyword>
<dbReference type="OMA" id="KEDHCDV"/>
<keyword evidence="6" id="KW-1185">Reference proteome</keyword>
<dbReference type="OrthoDB" id="2102561at2759"/>
<dbReference type="PANTHER" id="PTHR44169:SF6">
    <property type="entry name" value="NADPH-DEPENDENT 1-ACYLDIHYDROXYACETONE PHOSPHATE REDUCTASE"/>
    <property type="match status" value="1"/>
</dbReference>
<dbReference type="STRING" id="29655.A0A0K9PJ38"/>
<dbReference type="FunFam" id="3.40.50.720:FF:000261">
    <property type="entry name" value="NADPH-dependent 1-acyldihydroxyacetone phosphate reductase"/>
    <property type="match status" value="1"/>
</dbReference>
<dbReference type="SUPFAM" id="SSF51735">
    <property type="entry name" value="NAD(P)-binding Rossmann-fold domains"/>
    <property type="match status" value="1"/>
</dbReference>
<dbReference type="GO" id="GO:0016491">
    <property type="term" value="F:oxidoreductase activity"/>
    <property type="evidence" value="ECO:0007669"/>
    <property type="project" value="UniProtKB-KW"/>
</dbReference>
<evidence type="ECO:0000313" key="5">
    <source>
        <dbReference type="EMBL" id="KMZ68979.1"/>
    </source>
</evidence>
<evidence type="ECO:0000256" key="2">
    <source>
        <dbReference type="ARBA" id="ARBA00023002"/>
    </source>
</evidence>
<dbReference type="InterPro" id="IPR036291">
    <property type="entry name" value="NAD(P)-bd_dom_sf"/>
</dbReference>
<dbReference type="PRINTS" id="PR00081">
    <property type="entry name" value="GDHRDH"/>
</dbReference>
<dbReference type="EMBL" id="LFYR01000798">
    <property type="protein sequence ID" value="KMZ68979.1"/>
    <property type="molecule type" value="Genomic_DNA"/>
</dbReference>
<dbReference type="PRINTS" id="PR00080">
    <property type="entry name" value="SDRFAMILY"/>
</dbReference>
<dbReference type="CDD" id="cd05374">
    <property type="entry name" value="17beta-HSD-like_SDR_c"/>
    <property type="match status" value="1"/>
</dbReference>
<comment type="caution">
    <text evidence="5">The sequence shown here is derived from an EMBL/GenBank/DDBJ whole genome shotgun (WGS) entry which is preliminary data.</text>
</comment>
<evidence type="ECO:0000256" key="3">
    <source>
        <dbReference type="RuleBase" id="RU000363"/>
    </source>
</evidence>